<evidence type="ECO:0000313" key="3">
    <source>
        <dbReference type="Proteomes" id="UP001281410"/>
    </source>
</evidence>
<comment type="caution">
    <text evidence="2">The sequence shown here is derived from an EMBL/GenBank/DDBJ whole genome shotgun (WGS) entry which is preliminary data.</text>
</comment>
<sequence length="160" mass="17824">MPPEEGMYKANCDASVDRIRRRIGFGIIIRNCKGEVMASCAQTVKANLGLKSAKLTAMLKSILFSRDCGLAPCLFEMDEANVVKWILDGDYRDSEYGLILDDIESLISNFTRGNFTHTGKHTNRVAHGLATFALQSSEDTYWIDEFPSCVRKDVEGDMSS</sequence>
<organism evidence="2 3">
    <name type="scientific">Dipteronia sinensis</name>
    <dbReference type="NCBI Taxonomy" id="43782"/>
    <lineage>
        <taxon>Eukaryota</taxon>
        <taxon>Viridiplantae</taxon>
        <taxon>Streptophyta</taxon>
        <taxon>Embryophyta</taxon>
        <taxon>Tracheophyta</taxon>
        <taxon>Spermatophyta</taxon>
        <taxon>Magnoliopsida</taxon>
        <taxon>eudicotyledons</taxon>
        <taxon>Gunneridae</taxon>
        <taxon>Pentapetalae</taxon>
        <taxon>rosids</taxon>
        <taxon>malvids</taxon>
        <taxon>Sapindales</taxon>
        <taxon>Sapindaceae</taxon>
        <taxon>Hippocastanoideae</taxon>
        <taxon>Acereae</taxon>
        <taxon>Dipteronia</taxon>
    </lineage>
</organism>
<dbReference type="GO" id="GO:0004523">
    <property type="term" value="F:RNA-DNA hybrid ribonuclease activity"/>
    <property type="evidence" value="ECO:0007669"/>
    <property type="project" value="InterPro"/>
</dbReference>
<dbReference type="PANTHER" id="PTHR47074:SF48">
    <property type="entry name" value="POLYNUCLEOTIDYL TRANSFERASE, RIBONUCLEASE H-LIKE SUPERFAMILY PROTEIN"/>
    <property type="match status" value="1"/>
</dbReference>
<gene>
    <name evidence="2" type="ORF">Dsin_000554</name>
</gene>
<dbReference type="Pfam" id="PF13456">
    <property type="entry name" value="RVT_3"/>
    <property type="match status" value="1"/>
</dbReference>
<dbReference type="GO" id="GO:0003676">
    <property type="term" value="F:nucleic acid binding"/>
    <property type="evidence" value="ECO:0007669"/>
    <property type="project" value="InterPro"/>
</dbReference>
<proteinExistence type="predicted"/>
<reference evidence="2" key="1">
    <citation type="journal article" date="2023" name="Plant J.">
        <title>Genome sequences and population genomics provide insights into the demographic history, inbreeding, and mutation load of two 'living fossil' tree species of Dipteronia.</title>
        <authorList>
            <person name="Feng Y."/>
            <person name="Comes H.P."/>
            <person name="Chen J."/>
            <person name="Zhu S."/>
            <person name="Lu R."/>
            <person name="Zhang X."/>
            <person name="Li P."/>
            <person name="Qiu J."/>
            <person name="Olsen K.M."/>
            <person name="Qiu Y."/>
        </authorList>
    </citation>
    <scope>NUCLEOTIDE SEQUENCE</scope>
    <source>
        <strain evidence="2">NBL</strain>
    </source>
</reference>
<evidence type="ECO:0000259" key="1">
    <source>
        <dbReference type="Pfam" id="PF13456"/>
    </source>
</evidence>
<protein>
    <recommendedName>
        <fullName evidence="1">RNase H type-1 domain-containing protein</fullName>
    </recommendedName>
</protein>
<name>A0AAE0B294_9ROSI</name>
<dbReference type="EMBL" id="JANJYJ010000001">
    <property type="protein sequence ID" value="KAK3228673.1"/>
    <property type="molecule type" value="Genomic_DNA"/>
</dbReference>
<keyword evidence="3" id="KW-1185">Reference proteome</keyword>
<feature type="domain" description="RNase H type-1" evidence="1">
    <location>
        <begin position="11"/>
        <end position="133"/>
    </location>
</feature>
<dbReference type="InterPro" id="IPR036397">
    <property type="entry name" value="RNaseH_sf"/>
</dbReference>
<dbReference type="Gene3D" id="3.30.420.10">
    <property type="entry name" value="Ribonuclease H-like superfamily/Ribonuclease H"/>
    <property type="match status" value="1"/>
</dbReference>
<evidence type="ECO:0000313" key="2">
    <source>
        <dbReference type="EMBL" id="KAK3228673.1"/>
    </source>
</evidence>
<dbReference type="PANTHER" id="PTHR47074">
    <property type="entry name" value="BNAC02G40300D PROTEIN"/>
    <property type="match status" value="1"/>
</dbReference>
<dbReference type="InterPro" id="IPR044730">
    <property type="entry name" value="RNase_H-like_dom_plant"/>
</dbReference>
<dbReference type="CDD" id="cd06222">
    <property type="entry name" value="RNase_H_like"/>
    <property type="match status" value="1"/>
</dbReference>
<dbReference type="InterPro" id="IPR002156">
    <property type="entry name" value="RNaseH_domain"/>
</dbReference>
<dbReference type="Proteomes" id="UP001281410">
    <property type="component" value="Unassembled WGS sequence"/>
</dbReference>
<dbReference type="InterPro" id="IPR052929">
    <property type="entry name" value="RNase_H-like_EbsB-rel"/>
</dbReference>
<accession>A0AAE0B294</accession>
<dbReference type="AlphaFoldDB" id="A0AAE0B294"/>